<proteinExistence type="inferred from homology"/>
<dbReference type="AlphaFoldDB" id="A0A8U0HRZ4"/>
<dbReference type="Gene3D" id="3.40.50.620">
    <property type="entry name" value="HUPs"/>
    <property type="match status" value="1"/>
</dbReference>
<dbReference type="RefSeq" id="WP_248649576.1">
    <property type="nucleotide sequence ID" value="NZ_CP096659.1"/>
</dbReference>
<name>A0A8U0HRZ4_9EURY</name>
<dbReference type="PRINTS" id="PR01438">
    <property type="entry name" value="UNVRSLSTRESS"/>
</dbReference>
<dbReference type="InterPro" id="IPR006016">
    <property type="entry name" value="UspA"/>
</dbReference>
<dbReference type="CDD" id="cd00293">
    <property type="entry name" value="USP-like"/>
    <property type="match status" value="1"/>
</dbReference>
<dbReference type="Proteomes" id="UP000830729">
    <property type="component" value="Chromosome"/>
</dbReference>
<evidence type="ECO:0000256" key="1">
    <source>
        <dbReference type="ARBA" id="ARBA00008791"/>
    </source>
</evidence>
<dbReference type="InterPro" id="IPR014729">
    <property type="entry name" value="Rossmann-like_a/b/a_fold"/>
</dbReference>
<reference evidence="3 4" key="1">
    <citation type="submission" date="2022-04" db="EMBL/GenBank/DDBJ databases">
        <title>Diverse halophilic archaea isolated from saline environments.</title>
        <authorList>
            <person name="Cui H.-L."/>
        </authorList>
    </citation>
    <scope>NUCLEOTIDE SEQUENCE [LARGE SCALE GENOMIC DNA]</scope>
    <source>
        <strain evidence="3 4">XZYJT49</strain>
    </source>
</reference>
<feature type="domain" description="UspA" evidence="2">
    <location>
        <begin position="3"/>
        <end position="127"/>
    </location>
</feature>
<sequence>MYHVVIAVDEETDRARRQATAVADLPNSAEEVRATLLHIFTENPGGASATQVGSVRRAEELLENEGIEVAISERSGDPAAAVLDFAESEDADCICVGGRNRSPAGKAIFGSVSQSVILQADRPVLVTGGAETE</sequence>
<comment type="similarity">
    <text evidence="1">Belongs to the universal stress protein A family.</text>
</comment>
<dbReference type="SUPFAM" id="SSF52402">
    <property type="entry name" value="Adenine nucleotide alpha hydrolases-like"/>
    <property type="match status" value="1"/>
</dbReference>
<dbReference type="PANTHER" id="PTHR46268">
    <property type="entry name" value="STRESS RESPONSE PROTEIN NHAX"/>
    <property type="match status" value="1"/>
</dbReference>
<evidence type="ECO:0000313" key="3">
    <source>
        <dbReference type="EMBL" id="UPV73523.1"/>
    </source>
</evidence>
<dbReference type="EMBL" id="CP096659">
    <property type="protein sequence ID" value="UPV73523.1"/>
    <property type="molecule type" value="Genomic_DNA"/>
</dbReference>
<evidence type="ECO:0000313" key="4">
    <source>
        <dbReference type="Proteomes" id="UP000830729"/>
    </source>
</evidence>
<evidence type="ECO:0000259" key="2">
    <source>
        <dbReference type="Pfam" id="PF00582"/>
    </source>
</evidence>
<organism evidence="3 4">
    <name type="scientific">Halorussus limi</name>
    <dbReference type="NCBI Taxonomy" id="2938695"/>
    <lineage>
        <taxon>Archaea</taxon>
        <taxon>Methanobacteriati</taxon>
        <taxon>Methanobacteriota</taxon>
        <taxon>Stenosarchaea group</taxon>
        <taxon>Halobacteria</taxon>
        <taxon>Halobacteriales</taxon>
        <taxon>Haladaptataceae</taxon>
        <taxon>Halorussus</taxon>
    </lineage>
</organism>
<dbReference type="GeneID" id="72186203"/>
<dbReference type="KEGG" id="halx:M0R89_13350"/>
<dbReference type="Pfam" id="PF00582">
    <property type="entry name" value="Usp"/>
    <property type="match status" value="1"/>
</dbReference>
<dbReference type="InterPro" id="IPR006015">
    <property type="entry name" value="Universal_stress_UspA"/>
</dbReference>
<dbReference type="PANTHER" id="PTHR46268:SF6">
    <property type="entry name" value="UNIVERSAL STRESS PROTEIN UP12"/>
    <property type="match status" value="1"/>
</dbReference>
<accession>A0A8U0HRZ4</accession>
<protein>
    <submittedName>
        <fullName evidence="3">Universal stress protein</fullName>
    </submittedName>
</protein>
<gene>
    <name evidence="3" type="ORF">M0R89_13350</name>
</gene>
<keyword evidence="4" id="KW-1185">Reference proteome</keyword>